<dbReference type="SUPFAM" id="SSF51735">
    <property type="entry name" value="NAD(P)-binding Rossmann-fold domains"/>
    <property type="match status" value="1"/>
</dbReference>
<dbReference type="PANTHER" id="PTHR24320:SF148">
    <property type="entry name" value="NAD(P)-BINDING ROSSMANN-FOLD SUPERFAMILY PROTEIN"/>
    <property type="match status" value="1"/>
</dbReference>
<keyword evidence="4" id="KW-1185">Reference proteome</keyword>
<dbReference type="AlphaFoldDB" id="A0A1H0ET48"/>
<dbReference type="InterPro" id="IPR002347">
    <property type="entry name" value="SDR_fam"/>
</dbReference>
<accession>A0A1H0ET48</accession>
<evidence type="ECO:0000313" key="3">
    <source>
        <dbReference type="EMBL" id="SDN85548.1"/>
    </source>
</evidence>
<name>A0A1H0ET48_9ACTN</name>
<keyword evidence="2" id="KW-0560">Oxidoreductase</keyword>
<dbReference type="OrthoDB" id="4577644at2"/>
<dbReference type="STRING" id="1052260.SAMN05660199_00856"/>
<reference evidence="4" key="1">
    <citation type="submission" date="2016-10" db="EMBL/GenBank/DDBJ databases">
        <authorList>
            <person name="Varghese N."/>
            <person name="Submissions S."/>
        </authorList>
    </citation>
    <scope>NUCLEOTIDE SEQUENCE [LARGE SCALE GENOMIC DNA]</scope>
    <source>
        <strain evidence="4">DSM 45843</strain>
    </source>
</reference>
<dbReference type="PANTHER" id="PTHR24320">
    <property type="entry name" value="RETINOL DEHYDROGENASE"/>
    <property type="match status" value="1"/>
</dbReference>
<dbReference type="EMBL" id="FNIR01000002">
    <property type="protein sequence ID" value="SDN85548.1"/>
    <property type="molecule type" value="Genomic_DNA"/>
</dbReference>
<sequence length="318" mass="32757">MARTPIQIPDLTGTRAVVTGGSDGTGRVIATRLAAAGAEVVLPVRNPAKGRAAVDGIRAQVPGVDVSLRELDLSSLASVAELGRVLRDEGTPIGLLVNNAGVMTPPQRQTTADGHELQFGTNHLGHVALVGQLLPLLQAGRARVVWQISVAANQGAVHWDDLDWVRDYSGGRAYSSSKIAMGLFGLELDRRSRAHGWGLTSTLSHPGIAPTNLLAARPELGRSRDTVGRRAVRALSAIGLVGTVESAAEPALLAATAPGAGGRFFGPAGPGHLGGHPAEQQLYGRLTSPDDAARIWDVSVAMAGVPALAAPGGMDQLG</sequence>
<proteinExistence type="inferred from homology"/>
<evidence type="ECO:0000313" key="4">
    <source>
        <dbReference type="Proteomes" id="UP000199088"/>
    </source>
</evidence>
<dbReference type="Pfam" id="PF00106">
    <property type="entry name" value="adh_short"/>
    <property type="match status" value="1"/>
</dbReference>
<dbReference type="Proteomes" id="UP000199088">
    <property type="component" value="Unassembled WGS sequence"/>
</dbReference>
<dbReference type="InterPro" id="IPR036291">
    <property type="entry name" value="NAD(P)-bd_dom_sf"/>
</dbReference>
<dbReference type="Gene3D" id="3.40.50.720">
    <property type="entry name" value="NAD(P)-binding Rossmann-like Domain"/>
    <property type="match status" value="1"/>
</dbReference>
<comment type="similarity">
    <text evidence="1">Belongs to the short-chain dehydrogenases/reductases (SDR) family.</text>
</comment>
<evidence type="ECO:0000256" key="2">
    <source>
        <dbReference type="ARBA" id="ARBA00023002"/>
    </source>
</evidence>
<dbReference type="RefSeq" id="WP_091240250.1">
    <property type="nucleotide sequence ID" value="NZ_FNIR01000002.1"/>
</dbReference>
<dbReference type="PRINTS" id="PR00081">
    <property type="entry name" value="GDHRDH"/>
</dbReference>
<dbReference type="GO" id="GO:0016491">
    <property type="term" value="F:oxidoreductase activity"/>
    <property type="evidence" value="ECO:0007669"/>
    <property type="project" value="UniProtKB-KW"/>
</dbReference>
<evidence type="ECO:0000256" key="1">
    <source>
        <dbReference type="ARBA" id="ARBA00006484"/>
    </source>
</evidence>
<protein>
    <submittedName>
        <fullName evidence="3">Short-chain dehydrogenase</fullName>
    </submittedName>
</protein>
<organism evidence="3 4">
    <name type="scientific">Klenkia soli</name>
    <dbReference type="NCBI Taxonomy" id="1052260"/>
    <lineage>
        <taxon>Bacteria</taxon>
        <taxon>Bacillati</taxon>
        <taxon>Actinomycetota</taxon>
        <taxon>Actinomycetes</taxon>
        <taxon>Geodermatophilales</taxon>
        <taxon>Geodermatophilaceae</taxon>
        <taxon>Klenkia</taxon>
    </lineage>
</organism>
<gene>
    <name evidence="3" type="ORF">SAMN05660199_00856</name>
</gene>
<dbReference type="NCBIfam" id="NF004513">
    <property type="entry name" value="PRK05854.1"/>
    <property type="match status" value="1"/>
</dbReference>